<sequence length="187" mass="21176">MTLIKSVVNSYQNWGDLCRPKDQGGLAFCDVLAFNQALLAKQEMVEVLILTTMLGGRCFEIIKHNSATWRTDLLTLAYDYDPHTVNRISSIPLSVTGIRDRLIWKFSIDGNYNVKLRMVTTGLEIHLSLLILHVIKKFGRLFGIFSSLTELLSSCNSMLDWFSDMVINQNIRDNDRVEKASVSNCIG</sequence>
<proteinExistence type="predicted"/>
<accession>A0A834TUJ3</accession>
<reference evidence="1" key="1">
    <citation type="submission" date="2020-09" db="EMBL/GenBank/DDBJ databases">
        <title>Genome-Enabled Discovery of Anthraquinone Biosynthesis in Senna tora.</title>
        <authorList>
            <person name="Kang S.-H."/>
            <person name="Pandey R.P."/>
            <person name="Lee C.-M."/>
            <person name="Sim J.-S."/>
            <person name="Jeong J.-T."/>
            <person name="Choi B.-S."/>
            <person name="Jung M."/>
            <person name="Ginzburg D."/>
            <person name="Zhao K."/>
            <person name="Won S.Y."/>
            <person name="Oh T.-J."/>
            <person name="Yu Y."/>
            <person name="Kim N.-H."/>
            <person name="Lee O.R."/>
            <person name="Lee T.-H."/>
            <person name="Bashyal P."/>
            <person name="Kim T.-S."/>
            <person name="Lee W.-H."/>
            <person name="Kawkins C."/>
            <person name="Kim C.-K."/>
            <person name="Kim J.S."/>
            <person name="Ahn B.O."/>
            <person name="Rhee S.Y."/>
            <person name="Sohng J.K."/>
        </authorList>
    </citation>
    <scope>NUCLEOTIDE SEQUENCE</scope>
    <source>
        <tissue evidence="1">Leaf</tissue>
    </source>
</reference>
<keyword evidence="2" id="KW-1185">Reference proteome</keyword>
<gene>
    <name evidence="1" type="ORF">G2W53_019233</name>
</gene>
<evidence type="ECO:0000313" key="1">
    <source>
        <dbReference type="EMBL" id="KAF7828069.1"/>
    </source>
</evidence>
<dbReference type="Proteomes" id="UP000634136">
    <property type="component" value="Unassembled WGS sequence"/>
</dbReference>
<dbReference type="EMBL" id="JAAIUW010000006">
    <property type="protein sequence ID" value="KAF7828069.1"/>
    <property type="molecule type" value="Genomic_DNA"/>
</dbReference>
<keyword evidence="1" id="KW-0808">Transferase</keyword>
<keyword evidence="1" id="KW-0548">Nucleotidyltransferase</keyword>
<evidence type="ECO:0000313" key="2">
    <source>
        <dbReference type="Proteomes" id="UP000634136"/>
    </source>
</evidence>
<organism evidence="1 2">
    <name type="scientific">Senna tora</name>
    <dbReference type="NCBI Taxonomy" id="362788"/>
    <lineage>
        <taxon>Eukaryota</taxon>
        <taxon>Viridiplantae</taxon>
        <taxon>Streptophyta</taxon>
        <taxon>Embryophyta</taxon>
        <taxon>Tracheophyta</taxon>
        <taxon>Spermatophyta</taxon>
        <taxon>Magnoliopsida</taxon>
        <taxon>eudicotyledons</taxon>
        <taxon>Gunneridae</taxon>
        <taxon>Pentapetalae</taxon>
        <taxon>rosids</taxon>
        <taxon>fabids</taxon>
        <taxon>Fabales</taxon>
        <taxon>Fabaceae</taxon>
        <taxon>Caesalpinioideae</taxon>
        <taxon>Cassia clade</taxon>
        <taxon>Senna</taxon>
    </lineage>
</organism>
<name>A0A834TUJ3_9FABA</name>
<dbReference type="AlphaFoldDB" id="A0A834TUJ3"/>
<keyword evidence="1" id="KW-0695">RNA-directed DNA polymerase</keyword>
<comment type="caution">
    <text evidence="1">The sequence shown here is derived from an EMBL/GenBank/DDBJ whole genome shotgun (WGS) entry which is preliminary data.</text>
</comment>
<protein>
    <submittedName>
        <fullName evidence="1">Reverse transcriptase</fullName>
    </submittedName>
</protein>
<dbReference type="GO" id="GO:0003964">
    <property type="term" value="F:RNA-directed DNA polymerase activity"/>
    <property type="evidence" value="ECO:0007669"/>
    <property type="project" value="UniProtKB-KW"/>
</dbReference>